<dbReference type="InterPro" id="IPR013320">
    <property type="entry name" value="ConA-like_dom_sf"/>
</dbReference>
<feature type="compositionally biased region" description="Low complexity" evidence="3">
    <location>
        <begin position="871"/>
        <end position="891"/>
    </location>
</feature>
<dbReference type="Gene3D" id="3.40.720.10">
    <property type="entry name" value="Alkaline Phosphatase, subunit A"/>
    <property type="match status" value="1"/>
</dbReference>
<evidence type="ECO:0000256" key="1">
    <source>
        <dbReference type="ARBA" id="ARBA00022729"/>
    </source>
</evidence>
<dbReference type="PATRIC" id="fig|1423804.4.peg.2373"/>
<keyword evidence="2" id="KW-1015">Disulfide bond</keyword>
<dbReference type="SMART" id="SM00560">
    <property type="entry name" value="LamGL"/>
    <property type="match status" value="1"/>
</dbReference>
<keyword evidence="1" id="KW-0732">Signal</keyword>
<dbReference type="SUPFAM" id="SSF49899">
    <property type="entry name" value="Concanavalin A-like lectins/glucanases"/>
    <property type="match status" value="1"/>
</dbReference>
<gene>
    <name evidence="5" type="ORF">FD14_GL002188</name>
</gene>
<dbReference type="AlphaFoldDB" id="A0A0R2FDY6"/>
<dbReference type="Pfam" id="PF19087">
    <property type="entry name" value="DUF5776"/>
    <property type="match status" value="1"/>
</dbReference>
<dbReference type="InterPro" id="IPR044081">
    <property type="entry name" value="DUF5776"/>
</dbReference>
<evidence type="ECO:0000313" key="6">
    <source>
        <dbReference type="Proteomes" id="UP000051442"/>
    </source>
</evidence>
<reference evidence="5 6" key="1">
    <citation type="journal article" date="2015" name="Genome Announc.">
        <title>Expanding the biotechnology potential of lactobacilli through comparative genomics of 213 strains and associated genera.</title>
        <authorList>
            <person name="Sun Z."/>
            <person name="Harris H.M."/>
            <person name="McCann A."/>
            <person name="Guo C."/>
            <person name="Argimon S."/>
            <person name="Zhang W."/>
            <person name="Yang X."/>
            <person name="Jeffery I.B."/>
            <person name="Cooney J.C."/>
            <person name="Kagawa T.F."/>
            <person name="Liu W."/>
            <person name="Song Y."/>
            <person name="Salvetti E."/>
            <person name="Wrobel A."/>
            <person name="Rasinkangas P."/>
            <person name="Parkhill J."/>
            <person name="Rea M.C."/>
            <person name="O'Sullivan O."/>
            <person name="Ritari J."/>
            <person name="Douillard F.P."/>
            <person name="Paul Ross R."/>
            <person name="Yang R."/>
            <person name="Briner A.E."/>
            <person name="Felis G.E."/>
            <person name="de Vos W.M."/>
            <person name="Barrangou R."/>
            <person name="Klaenhammer T.R."/>
            <person name="Caufield P.W."/>
            <person name="Cui Y."/>
            <person name="Zhang H."/>
            <person name="O'Toole P.W."/>
        </authorList>
    </citation>
    <scope>NUCLEOTIDE SEQUENCE [LARGE SCALE GENOMIC DNA]</scope>
    <source>
        <strain evidence="5 6">DSM 23365</strain>
    </source>
</reference>
<keyword evidence="6" id="KW-1185">Reference proteome</keyword>
<dbReference type="EMBL" id="AYZM01000035">
    <property type="protein sequence ID" value="KRN26398.1"/>
    <property type="molecule type" value="Genomic_DNA"/>
</dbReference>
<proteinExistence type="predicted"/>
<accession>A0A0R2FDY6</accession>
<dbReference type="Proteomes" id="UP000051442">
    <property type="component" value="Unassembled WGS sequence"/>
</dbReference>
<dbReference type="InterPro" id="IPR017850">
    <property type="entry name" value="Alkaline_phosphatase_core_sf"/>
</dbReference>
<sequence>MLSVAVPAAVNASTTTPSITQTARQVSLPKAFSDLQLSNGKLTDQAQQFKTINTIGTPTIATATGLKGDQKVIKLDGKSAYSLPVDKDQYTKLSDGMAIEAFFRYDPKASTSGEHDILSNQNSGGFGLGTVNGQVTFFAHVDGGYRQPHAALQPGKWVHAVGVIDKAGKAVKLYLNGSLVSTIPVPAGKLKLATGTNINHFVLGGDSADNFKAESFMTGEIKTARVYDHALSSDEIKALNDNAQVNVAPTPIVEQSMEARLLGASDVVAGHIYEFNVHSRQLESGDINHATYEIHYDPERFDYVGATQSHSGTIALPAGPGVIRVRSMGPMSGNDFKNYGQTRLAKIQLRAKPVASGTTSKTKISFGKTEFSINNTPVQSPKLKIDGDQNITIHGSKSADYNGDGIVGAGDIALAPADKKAAVAQEAVIHPYKHVIVLTTDGGGNPWDPKGMYYAPDNDHHPVWKTDAETLAKRENTYTMDLFNKQFAMSTTAHAVVPSISAQNYTSMLHGVTWGAMDKDYQVTNSIAGNSYFSDLDKATPKYPSVFKALQADNPNQSKMVFSEWGPLINGIVEPDAAVTSKYSVLKHSFKDVADYIGQAEFDNTALTYVQTDYMDHTGHGTGFYNDKYWHEYAAYDGLFKGIMDKLIATGHIHDTLVIANADHGGVSRDHGQDTTESNTNIFMALGGETIDNGRRLKGGSNADISPLILHALQAEQPASMTGKVFDKSAFLDQTDLSKKHRDVEAITLTQKGNHADLKLGNLKHLVRTADMRINLAGRTLTDVKLPANSGTKILRQSVKNGVLTLTLSFDEQPSSKNGFVTLNFKNGNRPATINQAMIGTQTGQEILVDLFNETNNDHSTDNNGNGSGNHGNSNNGNQSGTQNGGSNNNNATNKPDQKPSQPDNNQTPTPVPEKPNHGHQVKPTPSKKAKHLYATGKLGFYKSTHFTKSTLHRWFKAAKQNLWPRFSLLNRVHTKDGYRYKVKDLNRKSKTFNKVGYITTNKRLVTATEYTSKVTRVKVIAPKGLNSFRDKGLSKKASHYNAKAKLSVKRIVKDGQHVRLQLSNGTYVTADKHQVQVMH</sequence>
<evidence type="ECO:0000256" key="2">
    <source>
        <dbReference type="ARBA" id="ARBA00023157"/>
    </source>
</evidence>
<dbReference type="InterPro" id="IPR006558">
    <property type="entry name" value="LamG-like"/>
</dbReference>
<feature type="region of interest" description="Disordered" evidence="3">
    <location>
        <begin position="855"/>
        <end position="930"/>
    </location>
</feature>
<dbReference type="Gene3D" id="2.60.120.200">
    <property type="match status" value="1"/>
</dbReference>
<feature type="compositionally biased region" description="Basic residues" evidence="3">
    <location>
        <begin position="918"/>
        <end position="930"/>
    </location>
</feature>
<dbReference type="STRING" id="1423804.FD14_GL002188"/>
<organism evidence="5 6">
    <name type="scientific">Secundilactobacillus similis DSM 23365 = JCM 2765</name>
    <dbReference type="NCBI Taxonomy" id="1423804"/>
    <lineage>
        <taxon>Bacteria</taxon>
        <taxon>Bacillati</taxon>
        <taxon>Bacillota</taxon>
        <taxon>Bacilli</taxon>
        <taxon>Lactobacillales</taxon>
        <taxon>Lactobacillaceae</taxon>
        <taxon>Secundilactobacillus</taxon>
    </lineage>
</organism>
<name>A0A0R2FDY6_9LACO</name>
<protein>
    <submittedName>
        <fullName evidence="5">Cell surface protein</fullName>
    </submittedName>
</protein>
<dbReference type="Pfam" id="PF13385">
    <property type="entry name" value="Laminin_G_3"/>
    <property type="match status" value="1"/>
</dbReference>
<evidence type="ECO:0000313" key="5">
    <source>
        <dbReference type="EMBL" id="KRN26398.1"/>
    </source>
</evidence>
<dbReference type="SUPFAM" id="SSF53649">
    <property type="entry name" value="Alkaline phosphatase-like"/>
    <property type="match status" value="1"/>
</dbReference>
<feature type="domain" description="LamG-like jellyroll fold" evidence="4">
    <location>
        <begin position="95"/>
        <end position="234"/>
    </location>
</feature>
<comment type="caution">
    <text evidence="5">The sequence shown here is derived from an EMBL/GenBank/DDBJ whole genome shotgun (WGS) entry which is preliminary data.</text>
</comment>
<evidence type="ECO:0000256" key="3">
    <source>
        <dbReference type="SAM" id="MobiDB-lite"/>
    </source>
</evidence>
<dbReference type="Pfam" id="PF01663">
    <property type="entry name" value="Phosphodiest"/>
    <property type="match status" value="1"/>
</dbReference>
<feature type="compositionally biased region" description="Polar residues" evidence="3">
    <location>
        <begin position="892"/>
        <end position="909"/>
    </location>
</feature>
<dbReference type="Gene3D" id="2.60.40.680">
    <property type="match status" value="1"/>
</dbReference>
<evidence type="ECO:0000259" key="4">
    <source>
        <dbReference type="SMART" id="SM00560"/>
    </source>
</evidence>
<dbReference type="InterPro" id="IPR002591">
    <property type="entry name" value="Phosphodiest/P_Trfase"/>
</dbReference>